<dbReference type="Proteomes" id="UP000800235">
    <property type="component" value="Unassembled WGS sequence"/>
</dbReference>
<evidence type="ECO:0000313" key="2">
    <source>
        <dbReference type="Proteomes" id="UP000800235"/>
    </source>
</evidence>
<reference evidence="1" key="1">
    <citation type="journal article" date="2020" name="Stud. Mycol.">
        <title>101 Dothideomycetes genomes: a test case for predicting lifestyles and emergence of pathogens.</title>
        <authorList>
            <person name="Haridas S."/>
            <person name="Albert R."/>
            <person name="Binder M."/>
            <person name="Bloem J."/>
            <person name="Labutti K."/>
            <person name="Salamov A."/>
            <person name="Andreopoulos B."/>
            <person name="Baker S."/>
            <person name="Barry K."/>
            <person name="Bills G."/>
            <person name="Bluhm B."/>
            <person name="Cannon C."/>
            <person name="Castanera R."/>
            <person name="Culley D."/>
            <person name="Daum C."/>
            <person name="Ezra D."/>
            <person name="Gonzalez J."/>
            <person name="Henrissat B."/>
            <person name="Kuo A."/>
            <person name="Liang C."/>
            <person name="Lipzen A."/>
            <person name="Lutzoni F."/>
            <person name="Magnuson J."/>
            <person name="Mondo S."/>
            <person name="Nolan M."/>
            <person name="Ohm R."/>
            <person name="Pangilinan J."/>
            <person name="Park H.-J."/>
            <person name="Ramirez L."/>
            <person name="Alfaro M."/>
            <person name="Sun H."/>
            <person name="Tritt A."/>
            <person name="Yoshinaga Y."/>
            <person name="Zwiers L.-H."/>
            <person name="Turgeon B."/>
            <person name="Goodwin S."/>
            <person name="Spatafora J."/>
            <person name="Crous P."/>
            <person name="Grigoriev I."/>
        </authorList>
    </citation>
    <scope>NUCLEOTIDE SEQUENCE</scope>
    <source>
        <strain evidence="1">CBS 130266</strain>
    </source>
</reference>
<accession>A0A9P4NGN1</accession>
<organism evidence="1 2">
    <name type="scientific">Tothia fuscella</name>
    <dbReference type="NCBI Taxonomy" id="1048955"/>
    <lineage>
        <taxon>Eukaryota</taxon>
        <taxon>Fungi</taxon>
        <taxon>Dikarya</taxon>
        <taxon>Ascomycota</taxon>
        <taxon>Pezizomycotina</taxon>
        <taxon>Dothideomycetes</taxon>
        <taxon>Pleosporomycetidae</taxon>
        <taxon>Venturiales</taxon>
        <taxon>Cylindrosympodiaceae</taxon>
        <taxon>Tothia</taxon>
    </lineage>
</organism>
<evidence type="ECO:0000313" key="1">
    <source>
        <dbReference type="EMBL" id="KAF2420547.1"/>
    </source>
</evidence>
<sequence>MWERPPRCDCCTQLVGCHLTFATATPDDSLVLSHEIHTGAPQMHCCRISTICKQFAIEFSSRTVRRGKEAPMHGYCRIILLLIWHVCTRRKPCMRGDSSVEQFSPPSPATQQYCLKPEICAACNCTGVNVS</sequence>
<protein>
    <submittedName>
        <fullName evidence="1">Uncharacterized protein</fullName>
    </submittedName>
</protein>
<dbReference type="AlphaFoldDB" id="A0A9P4NGN1"/>
<dbReference type="EMBL" id="MU007108">
    <property type="protein sequence ID" value="KAF2420547.1"/>
    <property type="molecule type" value="Genomic_DNA"/>
</dbReference>
<comment type="caution">
    <text evidence="1">The sequence shown here is derived from an EMBL/GenBank/DDBJ whole genome shotgun (WGS) entry which is preliminary data.</text>
</comment>
<name>A0A9P4NGN1_9PEZI</name>
<gene>
    <name evidence="1" type="ORF">EJ08DRAFT_24384</name>
</gene>
<keyword evidence="2" id="KW-1185">Reference proteome</keyword>
<proteinExistence type="predicted"/>